<evidence type="ECO:0000313" key="3">
    <source>
        <dbReference type="EMBL" id="TDY52316.1"/>
    </source>
</evidence>
<keyword evidence="4" id="KW-1185">Reference proteome</keyword>
<sequence>MKIPVHIGSYLASVSNHLLHRNRSPLDRAQFDRDECVSLDHGDPLPETSHEKKRSDEIIIPRRPIGYVIPGAANHPFSNGPFSDPIDPNNNAAAWMGLGVAVSAFVLVFGGYVAIVGMGNPDTLRRAEALMPRTVMGMAWLPGDLAAFPELPAAVAAPAAASAPDADPLADRQLTSGKDGTAAVTRSAREKTRPASGATRDEASARAANPCASKDQRGCVRKYATKAPPIDPFGGAAANGPRRVQRDFDGPMQWHGESSVAPPRTSTTYLHH</sequence>
<keyword evidence="2" id="KW-0812">Transmembrane</keyword>
<keyword evidence="2" id="KW-1133">Transmembrane helix</keyword>
<feature type="compositionally biased region" description="Basic and acidic residues" evidence="1">
    <location>
        <begin position="187"/>
        <end position="204"/>
    </location>
</feature>
<keyword evidence="2" id="KW-0472">Membrane</keyword>
<dbReference type="Proteomes" id="UP000295509">
    <property type="component" value="Unassembled WGS sequence"/>
</dbReference>
<feature type="transmembrane region" description="Helical" evidence="2">
    <location>
        <begin position="92"/>
        <end position="116"/>
    </location>
</feature>
<name>A0A4R8LYJ2_9BURK</name>
<evidence type="ECO:0000313" key="4">
    <source>
        <dbReference type="Proteomes" id="UP000295509"/>
    </source>
</evidence>
<organism evidence="3 4">
    <name type="scientific">Paraburkholderia rhizosphaerae</name>
    <dbReference type="NCBI Taxonomy" id="480658"/>
    <lineage>
        <taxon>Bacteria</taxon>
        <taxon>Pseudomonadati</taxon>
        <taxon>Pseudomonadota</taxon>
        <taxon>Betaproteobacteria</taxon>
        <taxon>Burkholderiales</taxon>
        <taxon>Burkholderiaceae</taxon>
        <taxon>Paraburkholderia</taxon>
    </lineage>
</organism>
<evidence type="ECO:0000256" key="2">
    <source>
        <dbReference type="SAM" id="Phobius"/>
    </source>
</evidence>
<gene>
    <name evidence="3" type="ORF">BX592_105200</name>
</gene>
<reference evidence="3 4" key="1">
    <citation type="submission" date="2019-03" db="EMBL/GenBank/DDBJ databases">
        <title>Genomic Encyclopedia of Type Strains, Phase III (KMG-III): the genomes of soil and plant-associated and newly described type strains.</title>
        <authorList>
            <person name="Whitman W."/>
        </authorList>
    </citation>
    <scope>NUCLEOTIDE SEQUENCE [LARGE SCALE GENOMIC DNA]</scope>
    <source>
        <strain evidence="3 4">LMG 29544</strain>
    </source>
</reference>
<protein>
    <submittedName>
        <fullName evidence="3">Uncharacterized protein</fullName>
    </submittedName>
</protein>
<feature type="region of interest" description="Disordered" evidence="1">
    <location>
        <begin position="161"/>
        <end position="272"/>
    </location>
</feature>
<dbReference type="EMBL" id="SORE01000005">
    <property type="protein sequence ID" value="TDY52316.1"/>
    <property type="molecule type" value="Genomic_DNA"/>
</dbReference>
<comment type="caution">
    <text evidence="3">The sequence shown here is derived from an EMBL/GenBank/DDBJ whole genome shotgun (WGS) entry which is preliminary data.</text>
</comment>
<accession>A0A4R8LYJ2</accession>
<proteinExistence type="predicted"/>
<evidence type="ECO:0000256" key="1">
    <source>
        <dbReference type="SAM" id="MobiDB-lite"/>
    </source>
</evidence>
<dbReference type="AlphaFoldDB" id="A0A4R8LYJ2"/>